<dbReference type="Proteomes" id="UP001341281">
    <property type="component" value="Chromosome 03"/>
</dbReference>
<keyword evidence="2" id="KW-1185">Reference proteome</keyword>
<dbReference type="EMBL" id="CP144747">
    <property type="protein sequence ID" value="WVZ64643.1"/>
    <property type="molecule type" value="Genomic_DNA"/>
</dbReference>
<accession>A0AAQ3T0M7</accession>
<evidence type="ECO:0000313" key="1">
    <source>
        <dbReference type="EMBL" id="WVZ64643.1"/>
    </source>
</evidence>
<proteinExistence type="predicted"/>
<evidence type="ECO:0000313" key="2">
    <source>
        <dbReference type="Proteomes" id="UP001341281"/>
    </source>
</evidence>
<gene>
    <name evidence="1" type="ORF">U9M48_014137</name>
</gene>
<feature type="non-terminal residue" evidence="1">
    <location>
        <position position="297"/>
    </location>
</feature>
<sequence>SESAVLWSGHLLRQSWQRHLALQHAHRLLDGRPEATVGMSAREADDHHPLHLRAVEVAAHPLVDRFKNGSPSIQAPHPLHEARLALVLLLLVEHHHGWAAAGDLEEHDAEAVHVRFRARAAGDEALRVHVAHRPREVGRVGAAAVVDEPREAEVAQLGTEGRVEHDVAWLHVPVHHALLPLLVKISKNIFGDNGILILYIIISYYYYLTGHLPALVAPSNELHKVPVPQPADDLDLRGVLLPPLLRTPGDPLDGNEEIQLFQKSSVNCAEAAFAKLLLLREAFGRGEELAVLEPLGP</sequence>
<organism evidence="1 2">
    <name type="scientific">Paspalum notatum var. saurae</name>
    <dbReference type="NCBI Taxonomy" id="547442"/>
    <lineage>
        <taxon>Eukaryota</taxon>
        <taxon>Viridiplantae</taxon>
        <taxon>Streptophyta</taxon>
        <taxon>Embryophyta</taxon>
        <taxon>Tracheophyta</taxon>
        <taxon>Spermatophyta</taxon>
        <taxon>Magnoliopsida</taxon>
        <taxon>Liliopsida</taxon>
        <taxon>Poales</taxon>
        <taxon>Poaceae</taxon>
        <taxon>PACMAD clade</taxon>
        <taxon>Panicoideae</taxon>
        <taxon>Andropogonodae</taxon>
        <taxon>Paspaleae</taxon>
        <taxon>Paspalinae</taxon>
        <taxon>Paspalum</taxon>
    </lineage>
</organism>
<protein>
    <submittedName>
        <fullName evidence="1">Uncharacterized protein</fullName>
    </submittedName>
</protein>
<reference evidence="1 2" key="1">
    <citation type="submission" date="2024-02" db="EMBL/GenBank/DDBJ databases">
        <title>High-quality chromosome-scale genome assembly of Pensacola bahiagrass (Paspalum notatum Flugge var. saurae).</title>
        <authorList>
            <person name="Vega J.M."/>
            <person name="Podio M."/>
            <person name="Orjuela J."/>
            <person name="Siena L.A."/>
            <person name="Pessino S.C."/>
            <person name="Combes M.C."/>
            <person name="Mariac C."/>
            <person name="Albertini E."/>
            <person name="Pupilli F."/>
            <person name="Ortiz J.P.A."/>
            <person name="Leblanc O."/>
        </authorList>
    </citation>
    <scope>NUCLEOTIDE SEQUENCE [LARGE SCALE GENOMIC DNA]</scope>
    <source>
        <strain evidence="1">R1</strain>
        <tissue evidence="1">Leaf</tissue>
    </source>
</reference>
<name>A0AAQ3T0M7_PASNO</name>
<dbReference type="AlphaFoldDB" id="A0AAQ3T0M7"/>